<dbReference type="Pfam" id="PF00001">
    <property type="entry name" value="7tm_1"/>
    <property type="match status" value="1"/>
</dbReference>
<proteinExistence type="inferred from homology"/>
<evidence type="ECO:0000256" key="10">
    <source>
        <dbReference type="SAM" id="Phobius"/>
    </source>
</evidence>
<evidence type="ECO:0000256" key="8">
    <source>
        <dbReference type="RuleBase" id="RU000688"/>
    </source>
</evidence>
<feature type="non-terminal residue" evidence="12">
    <location>
        <position position="301"/>
    </location>
</feature>
<keyword evidence="5 10" id="KW-0472">Membrane</keyword>
<evidence type="ECO:0000256" key="3">
    <source>
        <dbReference type="ARBA" id="ARBA00022989"/>
    </source>
</evidence>
<sequence length="301" mass="34932">MFGNISLGKLIPLLENGVVHVSILTMMAVTLERFNALCEPLRRRMPYNVAMTVKTLLVIWIMGIAFAIPFFLITVLEDARFYDGSEIMVCRTKMNTSLKRAYTLFIVCAFFVVPFFIVVYIYTNIIRKLMSETIKPQTQNDRMSFNVVKARKQVVYMLIFIIVLFFVTLSPIRIVSLWLIFAPRESVERIGLEGFLNIISWARVLMYLNSAGNPIIYGMTSTKFRHNIKRLLRRYGGSLFVSNNTTPPETRQPKTVKKSYKCLHIFVHHKEDNERKVNTDNKNTIRETQKDEIANKRSKPV</sequence>
<evidence type="ECO:0000256" key="4">
    <source>
        <dbReference type="ARBA" id="ARBA00023040"/>
    </source>
</evidence>
<dbReference type="PANTHER" id="PTHR24243">
    <property type="entry name" value="G-PROTEIN COUPLED RECEPTOR"/>
    <property type="match status" value="1"/>
</dbReference>
<dbReference type="SUPFAM" id="SSF81321">
    <property type="entry name" value="Family A G protein-coupled receptor-like"/>
    <property type="match status" value="1"/>
</dbReference>
<accession>A0ABY7FL99</accession>
<evidence type="ECO:0000256" key="5">
    <source>
        <dbReference type="ARBA" id="ARBA00023136"/>
    </source>
</evidence>
<gene>
    <name evidence="12" type="ORF">MAR_016326</name>
</gene>
<dbReference type="PANTHER" id="PTHR24243:SF233">
    <property type="entry name" value="THYROTROPIN-RELEASING HORMONE RECEPTOR"/>
    <property type="match status" value="1"/>
</dbReference>
<feature type="transmembrane region" description="Helical" evidence="10">
    <location>
        <begin position="201"/>
        <end position="220"/>
    </location>
</feature>
<keyword evidence="7 8" id="KW-0807">Transducer</keyword>
<feature type="compositionally biased region" description="Basic and acidic residues" evidence="9">
    <location>
        <begin position="273"/>
        <end position="295"/>
    </location>
</feature>
<feature type="transmembrane region" description="Helical" evidence="10">
    <location>
        <begin position="154"/>
        <end position="181"/>
    </location>
</feature>
<comment type="similarity">
    <text evidence="8">Belongs to the G-protein coupled receptor 1 family.</text>
</comment>
<evidence type="ECO:0000256" key="6">
    <source>
        <dbReference type="ARBA" id="ARBA00023170"/>
    </source>
</evidence>
<keyword evidence="2 8" id="KW-0812">Transmembrane</keyword>
<dbReference type="EMBL" id="CP111023">
    <property type="protein sequence ID" value="WAR22352.1"/>
    <property type="molecule type" value="Genomic_DNA"/>
</dbReference>
<protein>
    <submittedName>
        <fullName evidence="12">GPR54-like protein</fullName>
    </submittedName>
</protein>
<evidence type="ECO:0000256" key="2">
    <source>
        <dbReference type="ARBA" id="ARBA00022692"/>
    </source>
</evidence>
<keyword evidence="4 8" id="KW-0297">G-protein coupled receptor</keyword>
<keyword evidence="3 10" id="KW-1133">Transmembrane helix</keyword>
<evidence type="ECO:0000259" key="11">
    <source>
        <dbReference type="PROSITE" id="PS50262"/>
    </source>
</evidence>
<feature type="transmembrane region" description="Helical" evidence="10">
    <location>
        <begin position="101"/>
        <end position="122"/>
    </location>
</feature>
<feature type="domain" description="G-protein coupled receptors family 1 profile" evidence="11">
    <location>
        <begin position="1"/>
        <end position="217"/>
    </location>
</feature>
<dbReference type="Gene3D" id="1.20.1070.10">
    <property type="entry name" value="Rhodopsin 7-helix transmembrane proteins"/>
    <property type="match status" value="1"/>
</dbReference>
<feature type="region of interest" description="Disordered" evidence="9">
    <location>
        <begin position="273"/>
        <end position="301"/>
    </location>
</feature>
<evidence type="ECO:0000256" key="9">
    <source>
        <dbReference type="SAM" id="MobiDB-lite"/>
    </source>
</evidence>
<feature type="transmembrane region" description="Helical" evidence="10">
    <location>
        <begin position="55"/>
        <end position="76"/>
    </location>
</feature>
<comment type="subcellular location">
    <subcellularLocation>
        <location evidence="1">Membrane</location>
        <topology evidence="1">Multi-pass membrane protein</topology>
    </subcellularLocation>
</comment>
<evidence type="ECO:0000313" key="13">
    <source>
        <dbReference type="Proteomes" id="UP001164746"/>
    </source>
</evidence>
<organism evidence="12 13">
    <name type="scientific">Mya arenaria</name>
    <name type="common">Soft-shell clam</name>
    <dbReference type="NCBI Taxonomy" id="6604"/>
    <lineage>
        <taxon>Eukaryota</taxon>
        <taxon>Metazoa</taxon>
        <taxon>Spiralia</taxon>
        <taxon>Lophotrochozoa</taxon>
        <taxon>Mollusca</taxon>
        <taxon>Bivalvia</taxon>
        <taxon>Autobranchia</taxon>
        <taxon>Heteroconchia</taxon>
        <taxon>Euheterodonta</taxon>
        <taxon>Imparidentia</taxon>
        <taxon>Neoheterodontei</taxon>
        <taxon>Myida</taxon>
        <taxon>Myoidea</taxon>
        <taxon>Myidae</taxon>
        <taxon>Mya</taxon>
    </lineage>
</organism>
<dbReference type="Proteomes" id="UP001164746">
    <property type="component" value="Chromosome 12"/>
</dbReference>
<keyword evidence="6 8" id="KW-0675">Receptor</keyword>
<dbReference type="InterPro" id="IPR000276">
    <property type="entry name" value="GPCR_Rhodpsn"/>
</dbReference>
<evidence type="ECO:0000313" key="12">
    <source>
        <dbReference type="EMBL" id="WAR22352.1"/>
    </source>
</evidence>
<evidence type="ECO:0000256" key="7">
    <source>
        <dbReference type="ARBA" id="ARBA00023224"/>
    </source>
</evidence>
<feature type="transmembrane region" description="Helical" evidence="10">
    <location>
        <begin position="17"/>
        <end position="34"/>
    </location>
</feature>
<dbReference type="InterPro" id="IPR017452">
    <property type="entry name" value="GPCR_Rhodpsn_7TM"/>
</dbReference>
<dbReference type="PRINTS" id="PR00237">
    <property type="entry name" value="GPCRRHODOPSN"/>
</dbReference>
<dbReference type="PROSITE" id="PS00237">
    <property type="entry name" value="G_PROTEIN_RECEP_F1_1"/>
    <property type="match status" value="1"/>
</dbReference>
<dbReference type="PROSITE" id="PS50262">
    <property type="entry name" value="G_PROTEIN_RECEP_F1_2"/>
    <property type="match status" value="1"/>
</dbReference>
<name>A0ABY7FL99_MYAAR</name>
<reference evidence="12" key="1">
    <citation type="submission" date="2022-11" db="EMBL/GenBank/DDBJ databases">
        <title>Centuries of genome instability and evolution in soft-shell clam transmissible cancer (bioRxiv).</title>
        <authorList>
            <person name="Hart S.F.M."/>
            <person name="Yonemitsu M.A."/>
            <person name="Giersch R.M."/>
            <person name="Beal B.F."/>
            <person name="Arriagada G."/>
            <person name="Davis B.W."/>
            <person name="Ostrander E.A."/>
            <person name="Goff S.P."/>
            <person name="Metzger M.J."/>
        </authorList>
    </citation>
    <scope>NUCLEOTIDE SEQUENCE</scope>
    <source>
        <strain evidence="12">MELC-2E11</strain>
        <tissue evidence="12">Siphon/mantle</tissue>
    </source>
</reference>
<evidence type="ECO:0000256" key="1">
    <source>
        <dbReference type="ARBA" id="ARBA00004141"/>
    </source>
</evidence>
<keyword evidence="13" id="KW-1185">Reference proteome</keyword>